<dbReference type="Proteomes" id="UP000656813">
    <property type="component" value="Unassembled WGS sequence"/>
</dbReference>
<dbReference type="EMBL" id="BMFV01000001">
    <property type="protein sequence ID" value="GGH74696.1"/>
    <property type="molecule type" value="Genomic_DNA"/>
</dbReference>
<dbReference type="RefSeq" id="WP_188495356.1">
    <property type="nucleotide sequence ID" value="NZ_BMFV01000001.1"/>
</dbReference>
<evidence type="ECO:0000313" key="2">
    <source>
        <dbReference type="Proteomes" id="UP000656813"/>
    </source>
</evidence>
<organism evidence="1 2">
    <name type="scientific">Pullulanibacillus pueri</name>
    <dbReference type="NCBI Taxonomy" id="1437324"/>
    <lineage>
        <taxon>Bacteria</taxon>
        <taxon>Bacillati</taxon>
        <taxon>Bacillota</taxon>
        <taxon>Bacilli</taxon>
        <taxon>Bacillales</taxon>
        <taxon>Sporolactobacillaceae</taxon>
        <taxon>Pullulanibacillus</taxon>
    </lineage>
</organism>
<sequence>MKFAVNYSNKTKALYEKGKINMDLFKCPDYDFDPELIESARGQAPIYIHFPLNIGQGRLREVEWDNIHRQMEETHTPYVNLHLVGYKQDFPDDQEKGTQEFKQDYIEAILMELEAPLKEFSPTQIILENVVWRGPEGKMLKTAIEPEVLSTIVKESGCGLLLDLAHAQMTAQYTGESVYDYLERLPTKHLRELHITGIQADGTGKLRDSMPMTEEDWRLVGWALSNIRKGKWKCPWVVSFEYGGEGPLFEWRTDQQVLARQVPKLYRMVRDI</sequence>
<dbReference type="Pfam" id="PF05114">
    <property type="entry name" value="MbnB_TglH_ChrH"/>
    <property type="match status" value="1"/>
</dbReference>
<evidence type="ECO:0000313" key="1">
    <source>
        <dbReference type="EMBL" id="GGH74696.1"/>
    </source>
</evidence>
<accession>A0A8J2ZRP8</accession>
<dbReference type="Gene3D" id="3.20.20.150">
    <property type="entry name" value="Divalent-metal-dependent TIM barrel enzymes"/>
    <property type="match status" value="1"/>
</dbReference>
<dbReference type="AlphaFoldDB" id="A0A8J2ZRP8"/>
<protein>
    <recommendedName>
        <fullName evidence="3">DUF692 family protein</fullName>
    </recommendedName>
</protein>
<proteinExistence type="predicted"/>
<evidence type="ECO:0008006" key="3">
    <source>
        <dbReference type="Google" id="ProtNLM"/>
    </source>
</evidence>
<comment type="caution">
    <text evidence="1">The sequence shown here is derived from an EMBL/GenBank/DDBJ whole genome shotgun (WGS) entry which is preliminary data.</text>
</comment>
<dbReference type="SUPFAM" id="SSF51658">
    <property type="entry name" value="Xylose isomerase-like"/>
    <property type="match status" value="1"/>
</dbReference>
<dbReference type="InterPro" id="IPR036237">
    <property type="entry name" value="Xyl_isomerase-like_sf"/>
</dbReference>
<reference evidence="1" key="2">
    <citation type="submission" date="2020-09" db="EMBL/GenBank/DDBJ databases">
        <authorList>
            <person name="Sun Q."/>
            <person name="Zhou Y."/>
        </authorList>
    </citation>
    <scope>NUCLEOTIDE SEQUENCE</scope>
    <source>
        <strain evidence="1">CGMCC 1.12777</strain>
    </source>
</reference>
<gene>
    <name evidence="1" type="ORF">GCM10007096_03200</name>
</gene>
<reference evidence="1" key="1">
    <citation type="journal article" date="2014" name="Int. J. Syst. Evol. Microbiol.">
        <title>Complete genome sequence of Corynebacterium casei LMG S-19264T (=DSM 44701T), isolated from a smear-ripened cheese.</title>
        <authorList>
            <consortium name="US DOE Joint Genome Institute (JGI-PGF)"/>
            <person name="Walter F."/>
            <person name="Albersmeier A."/>
            <person name="Kalinowski J."/>
            <person name="Ruckert C."/>
        </authorList>
    </citation>
    <scope>NUCLEOTIDE SEQUENCE</scope>
    <source>
        <strain evidence="1">CGMCC 1.12777</strain>
    </source>
</reference>
<name>A0A8J2ZRP8_9BACL</name>
<dbReference type="InterPro" id="IPR007801">
    <property type="entry name" value="MbnB/TglH/ChrH"/>
</dbReference>
<keyword evidence="2" id="KW-1185">Reference proteome</keyword>